<gene>
    <name evidence="1" type="ORF">SAMN04488077_102203</name>
</gene>
<accession>A0A1H7VWF4</accession>
<organism evidence="1 2">
    <name type="scientific">Roseovarius tolerans</name>
    <dbReference type="NCBI Taxonomy" id="74031"/>
    <lineage>
        <taxon>Bacteria</taxon>
        <taxon>Pseudomonadati</taxon>
        <taxon>Pseudomonadota</taxon>
        <taxon>Alphaproteobacteria</taxon>
        <taxon>Rhodobacterales</taxon>
        <taxon>Roseobacteraceae</taxon>
        <taxon>Roseovarius</taxon>
    </lineage>
</organism>
<evidence type="ECO:0000313" key="2">
    <source>
        <dbReference type="Proteomes" id="UP000182160"/>
    </source>
</evidence>
<evidence type="ECO:0000313" key="1">
    <source>
        <dbReference type="EMBL" id="SEM13571.1"/>
    </source>
</evidence>
<name>A0A1H7VWF4_9RHOB</name>
<dbReference type="AlphaFoldDB" id="A0A1H7VWF4"/>
<protein>
    <recommendedName>
        <fullName evidence="3">Anti-sigma factor</fullName>
    </recommendedName>
</protein>
<dbReference type="EMBL" id="FOBO01000002">
    <property type="protein sequence ID" value="SEM13571.1"/>
    <property type="molecule type" value="Genomic_DNA"/>
</dbReference>
<dbReference type="Proteomes" id="UP000182160">
    <property type="component" value="Unassembled WGS sequence"/>
</dbReference>
<evidence type="ECO:0008006" key="3">
    <source>
        <dbReference type="Google" id="ProtNLM"/>
    </source>
</evidence>
<proteinExistence type="predicted"/>
<reference evidence="1 2" key="1">
    <citation type="submission" date="2016-10" db="EMBL/GenBank/DDBJ databases">
        <authorList>
            <person name="de Groot N.N."/>
        </authorList>
    </citation>
    <scope>NUCLEOTIDE SEQUENCE [LARGE SCALE GENOMIC DNA]</scope>
    <source>
        <strain evidence="1 2">DSM 11457</strain>
    </source>
</reference>
<dbReference type="RefSeq" id="WP_074784892.1">
    <property type="nucleotide sequence ID" value="NZ_FOBO01000002.1"/>
</dbReference>
<sequence length="235" mass="24361">MDIDDDTLMALADGEIDGDEAARLHAQIAADPALADRYALFTQSADWVKAAALANPEATVSPDLEARIREMAATTSPEAENVVPLHRPAPRWQPMAMAASLALAVGLSAGLLLAPGAPETGATLLSSAVQERLGTLPSGAEDRLPDGRRMSVVASFTDSAGAFCREYETDAEGGTGHVGVACRNGAEWSLRIAIATHSAGDGYAPASSLETLDAFYAASGASQPLSAEAERERLE</sequence>